<evidence type="ECO:0008006" key="4">
    <source>
        <dbReference type="Google" id="ProtNLM"/>
    </source>
</evidence>
<keyword evidence="3" id="KW-1185">Reference proteome</keyword>
<accession>A0ABQ5E079</accession>
<organism evidence="2 3">
    <name type="scientific">Tanacetum coccineum</name>
    <dbReference type="NCBI Taxonomy" id="301880"/>
    <lineage>
        <taxon>Eukaryota</taxon>
        <taxon>Viridiplantae</taxon>
        <taxon>Streptophyta</taxon>
        <taxon>Embryophyta</taxon>
        <taxon>Tracheophyta</taxon>
        <taxon>Spermatophyta</taxon>
        <taxon>Magnoliopsida</taxon>
        <taxon>eudicotyledons</taxon>
        <taxon>Gunneridae</taxon>
        <taxon>Pentapetalae</taxon>
        <taxon>asterids</taxon>
        <taxon>campanulids</taxon>
        <taxon>Asterales</taxon>
        <taxon>Asteraceae</taxon>
        <taxon>Asteroideae</taxon>
        <taxon>Anthemideae</taxon>
        <taxon>Anthemidinae</taxon>
        <taxon>Tanacetum</taxon>
    </lineage>
</organism>
<evidence type="ECO:0000313" key="3">
    <source>
        <dbReference type="Proteomes" id="UP001151760"/>
    </source>
</evidence>
<name>A0ABQ5E079_9ASTR</name>
<dbReference type="Proteomes" id="UP001151760">
    <property type="component" value="Unassembled WGS sequence"/>
</dbReference>
<reference evidence="2" key="1">
    <citation type="journal article" date="2022" name="Int. J. Mol. Sci.">
        <title>Draft Genome of Tanacetum Coccineum: Genomic Comparison of Closely Related Tanacetum-Family Plants.</title>
        <authorList>
            <person name="Yamashiro T."/>
            <person name="Shiraishi A."/>
            <person name="Nakayama K."/>
            <person name="Satake H."/>
        </authorList>
    </citation>
    <scope>NUCLEOTIDE SEQUENCE</scope>
</reference>
<evidence type="ECO:0000256" key="1">
    <source>
        <dbReference type="SAM" id="MobiDB-lite"/>
    </source>
</evidence>
<feature type="compositionally biased region" description="Polar residues" evidence="1">
    <location>
        <begin position="148"/>
        <end position="172"/>
    </location>
</feature>
<protein>
    <recommendedName>
        <fullName evidence="4">Zinc finger, CCHC-type</fullName>
    </recommendedName>
</protein>
<gene>
    <name evidence="2" type="ORF">Tco_0953550</name>
</gene>
<comment type="caution">
    <text evidence="2">The sequence shown here is derived from an EMBL/GenBank/DDBJ whole genome shotgun (WGS) entry which is preliminary data.</text>
</comment>
<dbReference type="EMBL" id="BQNB010015848">
    <property type="protein sequence ID" value="GJT44835.1"/>
    <property type="molecule type" value="Genomic_DNA"/>
</dbReference>
<feature type="region of interest" description="Disordered" evidence="1">
    <location>
        <begin position="146"/>
        <end position="184"/>
    </location>
</feature>
<evidence type="ECO:0000313" key="2">
    <source>
        <dbReference type="EMBL" id="GJT44835.1"/>
    </source>
</evidence>
<reference evidence="2" key="2">
    <citation type="submission" date="2022-01" db="EMBL/GenBank/DDBJ databases">
        <authorList>
            <person name="Yamashiro T."/>
            <person name="Shiraishi A."/>
            <person name="Satake H."/>
            <person name="Nakayama K."/>
        </authorList>
    </citation>
    <scope>NUCLEOTIDE SEQUENCE</scope>
</reference>
<proteinExistence type="predicted"/>
<sequence length="184" mass="20225">MESEFVTLAAAGNEAEWQRNLVYEIPLWPKPMSTISIRCDSAATLAKAYSQVYNGKSRHLGVRYKVMKGLSECKASESNFRRIQVKDIVKEVEDYLKPYSSADPIMSGTIQPIPPPFGASSGNPGNPNVNRVDTMPTTTDPINITTTKNMSQSVVDENPPQLLNSRGGSHVTNVPAFDKEDFTS</sequence>